<dbReference type="Proteomes" id="UP000308488">
    <property type="component" value="Unassembled WGS sequence"/>
</dbReference>
<keyword evidence="2" id="KW-0732">Signal</keyword>
<organism evidence="3 4">
    <name type="scientific">Marinobacter panjinensis</name>
    <dbReference type="NCBI Taxonomy" id="2576384"/>
    <lineage>
        <taxon>Bacteria</taxon>
        <taxon>Pseudomonadati</taxon>
        <taxon>Pseudomonadota</taxon>
        <taxon>Gammaproteobacteria</taxon>
        <taxon>Pseudomonadales</taxon>
        <taxon>Marinobacteraceae</taxon>
        <taxon>Marinobacter</taxon>
    </lineage>
</organism>
<feature type="signal peptide" evidence="2">
    <location>
        <begin position="1"/>
        <end position="25"/>
    </location>
</feature>
<feature type="chain" id="PRO_5020930118" evidence="2">
    <location>
        <begin position="26"/>
        <end position="158"/>
    </location>
</feature>
<dbReference type="AlphaFoldDB" id="A0A4U6R2L7"/>
<comment type="caution">
    <text evidence="3">The sequence shown here is derived from an EMBL/GenBank/DDBJ whole genome shotgun (WGS) entry which is preliminary data.</text>
</comment>
<proteinExistence type="predicted"/>
<evidence type="ECO:0000313" key="3">
    <source>
        <dbReference type="EMBL" id="TKV67974.1"/>
    </source>
</evidence>
<dbReference type="SUPFAM" id="SSF58113">
    <property type="entry name" value="Apolipoprotein A-I"/>
    <property type="match status" value="1"/>
</dbReference>
<accession>A0A4U6R2L7</accession>
<sequence length="158" mass="17830">MRSPLRLQASALLLAMVLPLAQGHAAEDDGDAAMESLRQEVQSLNQELADFTAERRERLMADIDDVLGAIDARIVAMDNRLQEDRDATDRLARAQAQTALASLRGERSRVTEWYQRMQDSTDSTWESMKDGFNDAFDKLSEAWQSAEENVRQVLEKDS</sequence>
<dbReference type="RefSeq" id="WP_137435385.1">
    <property type="nucleotide sequence ID" value="NZ_JANRHC010000001.1"/>
</dbReference>
<evidence type="ECO:0000256" key="2">
    <source>
        <dbReference type="SAM" id="SignalP"/>
    </source>
</evidence>
<evidence type="ECO:0000313" key="4">
    <source>
        <dbReference type="Proteomes" id="UP000308488"/>
    </source>
</evidence>
<name>A0A4U6R2L7_9GAMM</name>
<keyword evidence="1" id="KW-0175">Coiled coil</keyword>
<protein>
    <submittedName>
        <fullName evidence="3">Uncharacterized protein</fullName>
    </submittedName>
</protein>
<dbReference type="OrthoDB" id="7865349at2"/>
<keyword evidence="4" id="KW-1185">Reference proteome</keyword>
<reference evidence="3 4" key="1">
    <citation type="submission" date="2019-05" db="EMBL/GenBank/DDBJ databases">
        <title>Marinobacter panjinensis sp. nov., a moderately halophilic bacterium isolated from sea tidal flat environment.</title>
        <authorList>
            <person name="Yang W."/>
            <person name="An M."/>
            <person name="He W."/>
            <person name="Luo X."/>
            <person name="Zhu L."/>
            <person name="Chen G."/>
            <person name="Zhang Y."/>
            <person name="Wang Y."/>
        </authorList>
    </citation>
    <scope>NUCLEOTIDE SEQUENCE [LARGE SCALE GENOMIC DNA]</scope>
    <source>
        <strain evidence="3 4">PJ-16</strain>
    </source>
</reference>
<gene>
    <name evidence="3" type="ORF">FDP08_07610</name>
</gene>
<dbReference type="EMBL" id="SZYH01000001">
    <property type="protein sequence ID" value="TKV67974.1"/>
    <property type="molecule type" value="Genomic_DNA"/>
</dbReference>
<feature type="coiled-coil region" evidence="1">
    <location>
        <begin position="27"/>
        <end position="54"/>
    </location>
</feature>
<evidence type="ECO:0000256" key="1">
    <source>
        <dbReference type="SAM" id="Coils"/>
    </source>
</evidence>